<dbReference type="Proteomes" id="UP000198287">
    <property type="component" value="Unassembled WGS sequence"/>
</dbReference>
<dbReference type="GO" id="GO:0016539">
    <property type="term" value="P:intein-mediated protein splicing"/>
    <property type="evidence" value="ECO:0007669"/>
    <property type="project" value="InterPro"/>
</dbReference>
<dbReference type="InterPro" id="IPR050387">
    <property type="entry name" value="Hedgehog_Signaling"/>
</dbReference>
<dbReference type="EMBL" id="LNIX01000003">
    <property type="protein sequence ID" value="OXA56879.1"/>
    <property type="molecule type" value="Genomic_DNA"/>
</dbReference>
<dbReference type="Pfam" id="PF01079">
    <property type="entry name" value="Hint"/>
    <property type="match status" value="1"/>
</dbReference>
<dbReference type="GO" id="GO:0007267">
    <property type="term" value="P:cell-cell signaling"/>
    <property type="evidence" value="ECO:0007669"/>
    <property type="project" value="InterPro"/>
</dbReference>
<name>A0A226EHF6_FOLCA</name>
<evidence type="ECO:0000256" key="2">
    <source>
        <dbReference type="ARBA" id="ARBA00022729"/>
    </source>
</evidence>
<dbReference type="InterPro" id="IPR006141">
    <property type="entry name" value="Intein_N"/>
</dbReference>
<dbReference type="InterPro" id="IPR003587">
    <property type="entry name" value="Hint_dom_N"/>
</dbReference>
<gene>
    <name evidence="4" type="ORF">Fcan01_06483</name>
</gene>
<dbReference type="SUPFAM" id="SSF51294">
    <property type="entry name" value="Hedgehog/intein (Hint) domain"/>
    <property type="match status" value="1"/>
</dbReference>
<sequence length="202" mass="22731">MCFCFPSSTTVVTKQGVKRLDEIRPGDFILTLNKHQQQKWTKFYTWGHREKDLSADFLKITVVGGSEICISENHLLFVVDKENEHAKVAKMAGQLVIGDKLYHISSTRSVTMRSIVSIIPVQLSGAYAPFTMSGTFLGNNFLVACYASVNNFKLAHAVLAPLRFWTKSTVKKDAERPEGIHGYNLALMKMRESLPTSWQTMV</sequence>
<protein>
    <submittedName>
        <fullName evidence="4">Desert hedgehog protein A</fullName>
    </submittedName>
</protein>
<dbReference type="PANTHER" id="PTHR11889:SF31">
    <property type="entry name" value="PROTEIN HEDGEHOG"/>
    <property type="match status" value="1"/>
</dbReference>
<evidence type="ECO:0000313" key="5">
    <source>
        <dbReference type="Proteomes" id="UP000198287"/>
    </source>
</evidence>
<dbReference type="STRING" id="158441.A0A226EHF6"/>
<dbReference type="GO" id="GO:0005509">
    <property type="term" value="F:calcium ion binding"/>
    <property type="evidence" value="ECO:0007669"/>
    <property type="project" value="TreeGrafter"/>
</dbReference>
<proteinExistence type="predicted"/>
<dbReference type="PRINTS" id="PR00632">
    <property type="entry name" value="SONICHHOG"/>
</dbReference>
<dbReference type="InterPro" id="IPR001657">
    <property type="entry name" value="Hedgehog"/>
</dbReference>
<dbReference type="GO" id="GO:0010468">
    <property type="term" value="P:regulation of gene expression"/>
    <property type="evidence" value="ECO:0007669"/>
    <property type="project" value="TreeGrafter"/>
</dbReference>
<dbReference type="PANTHER" id="PTHR11889">
    <property type="entry name" value="HEDGEHOG"/>
    <property type="match status" value="1"/>
</dbReference>
<keyword evidence="1" id="KW-0217">Developmental protein</keyword>
<dbReference type="AlphaFoldDB" id="A0A226EHF6"/>
<dbReference type="CDD" id="cd00081">
    <property type="entry name" value="Hint"/>
    <property type="match status" value="1"/>
</dbReference>
<dbReference type="GO" id="GO:0016540">
    <property type="term" value="P:protein autoprocessing"/>
    <property type="evidence" value="ECO:0007669"/>
    <property type="project" value="InterPro"/>
</dbReference>
<reference evidence="4 5" key="1">
    <citation type="submission" date="2015-12" db="EMBL/GenBank/DDBJ databases">
        <title>The genome of Folsomia candida.</title>
        <authorList>
            <person name="Faddeeva A."/>
            <person name="Derks M.F."/>
            <person name="Anvar Y."/>
            <person name="Smit S."/>
            <person name="Van Straalen N."/>
            <person name="Roelofs D."/>
        </authorList>
    </citation>
    <scope>NUCLEOTIDE SEQUENCE [LARGE SCALE GENOMIC DNA]</scope>
    <source>
        <strain evidence="4 5">VU population</strain>
        <tissue evidence="4">Whole body</tissue>
    </source>
</reference>
<dbReference type="GO" id="GO:0005113">
    <property type="term" value="F:patched binding"/>
    <property type="evidence" value="ECO:0007669"/>
    <property type="project" value="TreeGrafter"/>
</dbReference>
<accession>A0A226EHF6</accession>
<dbReference type="GO" id="GO:0001708">
    <property type="term" value="P:cell fate specification"/>
    <property type="evidence" value="ECO:0007669"/>
    <property type="project" value="TreeGrafter"/>
</dbReference>
<keyword evidence="2" id="KW-0732">Signal</keyword>
<dbReference type="OrthoDB" id="5212at2759"/>
<dbReference type="GO" id="GO:0005615">
    <property type="term" value="C:extracellular space"/>
    <property type="evidence" value="ECO:0007669"/>
    <property type="project" value="TreeGrafter"/>
</dbReference>
<dbReference type="PROSITE" id="PS50817">
    <property type="entry name" value="INTEIN_N_TER"/>
    <property type="match status" value="1"/>
</dbReference>
<dbReference type="GO" id="GO:0007224">
    <property type="term" value="P:smoothened signaling pathway"/>
    <property type="evidence" value="ECO:0007669"/>
    <property type="project" value="TreeGrafter"/>
</dbReference>
<evidence type="ECO:0000256" key="1">
    <source>
        <dbReference type="ARBA" id="ARBA00022473"/>
    </source>
</evidence>
<dbReference type="OMA" id="HAKVAKM"/>
<evidence type="ECO:0000259" key="3">
    <source>
        <dbReference type="SMART" id="SM00306"/>
    </source>
</evidence>
<feature type="domain" description="Hint" evidence="3">
    <location>
        <begin position="2"/>
        <end position="105"/>
    </location>
</feature>
<organism evidence="4 5">
    <name type="scientific">Folsomia candida</name>
    <name type="common">Springtail</name>
    <dbReference type="NCBI Taxonomy" id="158441"/>
    <lineage>
        <taxon>Eukaryota</taxon>
        <taxon>Metazoa</taxon>
        <taxon>Ecdysozoa</taxon>
        <taxon>Arthropoda</taxon>
        <taxon>Hexapoda</taxon>
        <taxon>Collembola</taxon>
        <taxon>Entomobryomorpha</taxon>
        <taxon>Isotomoidea</taxon>
        <taxon>Isotomidae</taxon>
        <taxon>Proisotominae</taxon>
        <taxon>Folsomia</taxon>
    </lineage>
</organism>
<evidence type="ECO:0000313" key="4">
    <source>
        <dbReference type="EMBL" id="OXA56879.1"/>
    </source>
</evidence>
<dbReference type="InterPro" id="IPR001767">
    <property type="entry name" value="Hedgehog_Hint"/>
</dbReference>
<keyword evidence="5" id="KW-1185">Reference proteome</keyword>
<dbReference type="InterPro" id="IPR036844">
    <property type="entry name" value="Hint_dom_sf"/>
</dbReference>
<dbReference type="GO" id="GO:0048731">
    <property type="term" value="P:system development"/>
    <property type="evidence" value="ECO:0007669"/>
    <property type="project" value="UniProtKB-ARBA"/>
</dbReference>
<dbReference type="Gene3D" id="2.170.16.10">
    <property type="entry name" value="Hedgehog/Intein (Hint) domain"/>
    <property type="match status" value="1"/>
</dbReference>
<dbReference type="SMART" id="SM00306">
    <property type="entry name" value="HintN"/>
    <property type="match status" value="1"/>
</dbReference>
<comment type="caution">
    <text evidence="4">The sequence shown here is derived from an EMBL/GenBank/DDBJ whole genome shotgun (WGS) entry which is preliminary data.</text>
</comment>